<dbReference type="GO" id="GO:0009117">
    <property type="term" value="P:nucleotide metabolic process"/>
    <property type="evidence" value="ECO:0007669"/>
    <property type="project" value="UniProtKB-KW"/>
</dbReference>
<comment type="caution">
    <text evidence="4">Lacks conserved residue(s) required for the propagation of feature annotation.</text>
</comment>
<dbReference type="GO" id="GO:0047429">
    <property type="term" value="F:nucleoside triphosphate diphosphatase activity"/>
    <property type="evidence" value="ECO:0007669"/>
    <property type="project" value="UniProtKB-EC"/>
</dbReference>
<dbReference type="HAMAP" id="MF_00528">
    <property type="entry name" value="Maf"/>
    <property type="match status" value="1"/>
</dbReference>
<dbReference type="PANTHER" id="PTHR43213:SF5">
    <property type="entry name" value="BIFUNCTIONAL DTTP_UTP PYROPHOSPHATASE_METHYLTRANSFERASE PROTEIN-RELATED"/>
    <property type="match status" value="1"/>
</dbReference>
<protein>
    <recommendedName>
        <fullName evidence="4">Nucleoside triphosphate pyrophosphatase</fullName>
        <ecNumber evidence="4">3.6.1.9</ecNumber>
    </recommendedName>
    <alternativeName>
        <fullName evidence="4">Nucleotide pyrophosphatase</fullName>
        <shortName evidence="4">Nucleotide PPase</shortName>
    </alternativeName>
</protein>
<comment type="catalytic activity">
    <reaction evidence="4">
        <text>a 2'-deoxyribonucleoside 5'-triphosphate + H2O = a 2'-deoxyribonucleoside 5'-phosphate + diphosphate + H(+)</text>
        <dbReference type="Rhea" id="RHEA:44644"/>
        <dbReference type="ChEBI" id="CHEBI:15377"/>
        <dbReference type="ChEBI" id="CHEBI:15378"/>
        <dbReference type="ChEBI" id="CHEBI:33019"/>
        <dbReference type="ChEBI" id="CHEBI:61560"/>
        <dbReference type="ChEBI" id="CHEBI:65317"/>
        <dbReference type="EC" id="3.6.1.9"/>
    </reaction>
</comment>
<comment type="subcellular location">
    <subcellularLocation>
        <location evidence="4">Cytoplasm</location>
    </subcellularLocation>
</comment>
<dbReference type="Pfam" id="PF02545">
    <property type="entry name" value="Maf"/>
    <property type="match status" value="1"/>
</dbReference>
<keyword evidence="6" id="KW-1185">Reference proteome</keyword>
<comment type="similarity">
    <text evidence="4">Belongs to the Maf family.</text>
</comment>
<sequence length="196" mass="21597">MADFATLLPSLILASGSVARKALLESLGVQVRVHATGSDETHSETDPAKVTELLAKRKLATFREVHPSYEIPVLSCDTMISFQGSLIGKPKDREEAFAQLSQFDGRKHEVHSGWALWYQDHLYSGTDLAVVCFKRLGEERIRSYLETGEWRGAAGSYRLQGAGRDLVERIDGDEATVIGLPLLQISEILGAPLFVK</sequence>
<dbReference type="GO" id="GO:0005737">
    <property type="term" value="C:cytoplasm"/>
    <property type="evidence" value="ECO:0007669"/>
    <property type="project" value="UniProtKB-SubCell"/>
</dbReference>
<dbReference type="NCBIfam" id="TIGR00172">
    <property type="entry name" value="maf"/>
    <property type="match status" value="1"/>
</dbReference>
<dbReference type="RefSeq" id="WP_117331095.1">
    <property type="nucleotide sequence ID" value="NZ_QUWK01000012.1"/>
</dbReference>
<evidence type="ECO:0000256" key="3">
    <source>
        <dbReference type="ARBA" id="ARBA00023080"/>
    </source>
</evidence>
<organism evidence="5 6">
    <name type="scientific">Sphaerochaeta halotolerans</name>
    <dbReference type="NCBI Taxonomy" id="2293840"/>
    <lineage>
        <taxon>Bacteria</taxon>
        <taxon>Pseudomonadati</taxon>
        <taxon>Spirochaetota</taxon>
        <taxon>Spirochaetia</taxon>
        <taxon>Spirochaetales</taxon>
        <taxon>Sphaerochaetaceae</taxon>
        <taxon>Sphaerochaeta</taxon>
    </lineage>
</organism>
<evidence type="ECO:0000256" key="1">
    <source>
        <dbReference type="ARBA" id="ARBA00001968"/>
    </source>
</evidence>
<evidence type="ECO:0000256" key="2">
    <source>
        <dbReference type="ARBA" id="ARBA00022801"/>
    </source>
</evidence>
<comment type="catalytic activity">
    <reaction evidence="4">
        <text>a ribonucleoside 5'-triphosphate + H2O = a ribonucleoside 5'-phosphate + diphosphate + H(+)</text>
        <dbReference type="Rhea" id="RHEA:23996"/>
        <dbReference type="ChEBI" id="CHEBI:15377"/>
        <dbReference type="ChEBI" id="CHEBI:15378"/>
        <dbReference type="ChEBI" id="CHEBI:33019"/>
        <dbReference type="ChEBI" id="CHEBI:58043"/>
        <dbReference type="ChEBI" id="CHEBI:61557"/>
        <dbReference type="EC" id="3.6.1.9"/>
    </reaction>
</comment>
<dbReference type="Proteomes" id="UP000264002">
    <property type="component" value="Unassembled WGS sequence"/>
</dbReference>
<dbReference type="AlphaFoldDB" id="A0A372MEE0"/>
<comment type="function">
    <text evidence="4">Nucleoside triphosphate pyrophosphatase. May have a dual role in cell division arrest and in preventing the incorporation of modified nucleotides into cellular nucleic acids.</text>
</comment>
<keyword evidence="3 4" id="KW-0546">Nucleotide metabolism</keyword>
<evidence type="ECO:0000313" key="6">
    <source>
        <dbReference type="Proteomes" id="UP000264002"/>
    </source>
</evidence>
<keyword evidence="2 4" id="KW-0378">Hydrolase</keyword>
<dbReference type="PANTHER" id="PTHR43213">
    <property type="entry name" value="BIFUNCTIONAL DTTP/UTP PYROPHOSPHATASE/METHYLTRANSFERASE PROTEIN-RELATED"/>
    <property type="match status" value="1"/>
</dbReference>
<dbReference type="InterPro" id="IPR029001">
    <property type="entry name" value="ITPase-like_fam"/>
</dbReference>
<evidence type="ECO:0000313" key="5">
    <source>
        <dbReference type="EMBL" id="RFU94157.1"/>
    </source>
</evidence>
<dbReference type="CDD" id="cd00555">
    <property type="entry name" value="Maf"/>
    <property type="match status" value="1"/>
</dbReference>
<keyword evidence="4" id="KW-0963">Cytoplasm</keyword>
<dbReference type="SUPFAM" id="SSF52972">
    <property type="entry name" value="ITPase-like"/>
    <property type="match status" value="1"/>
</dbReference>
<name>A0A372MEE0_9SPIR</name>
<accession>A0A372MEE0</accession>
<comment type="caution">
    <text evidence="5">The sequence shown here is derived from an EMBL/GenBank/DDBJ whole genome shotgun (WGS) entry which is preliminary data.</text>
</comment>
<dbReference type="EC" id="3.6.1.9" evidence="4"/>
<dbReference type="PIRSF" id="PIRSF006305">
    <property type="entry name" value="Maf"/>
    <property type="match status" value="1"/>
</dbReference>
<proteinExistence type="inferred from homology"/>
<evidence type="ECO:0000256" key="4">
    <source>
        <dbReference type="HAMAP-Rule" id="MF_00528"/>
    </source>
</evidence>
<comment type="cofactor">
    <cofactor evidence="1 4">
        <name>a divalent metal cation</name>
        <dbReference type="ChEBI" id="CHEBI:60240"/>
    </cofactor>
</comment>
<dbReference type="OrthoDB" id="9807767at2"/>
<dbReference type="Gene3D" id="3.90.950.10">
    <property type="match status" value="1"/>
</dbReference>
<reference evidence="5 6" key="2">
    <citation type="submission" date="2018-09" db="EMBL/GenBank/DDBJ databases">
        <title>Genome of Sphaerochaeta halotolerans strain 4-11.</title>
        <authorList>
            <person name="Nazina T.N."/>
            <person name="Sokolova D.S."/>
        </authorList>
    </citation>
    <scope>NUCLEOTIDE SEQUENCE [LARGE SCALE GENOMIC DNA]</scope>
    <source>
        <strain evidence="5 6">4-11</strain>
    </source>
</reference>
<gene>
    <name evidence="5" type="primary">maf</name>
    <name evidence="5" type="ORF">DYP60_11170</name>
</gene>
<reference evidence="6" key="1">
    <citation type="submission" date="2018-08" db="EMBL/GenBank/DDBJ databases">
        <authorList>
            <person name="Grouzdev D.S."/>
            <person name="Krutkina M.S."/>
        </authorList>
    </citation>
    <scope>NUCLEOTIDE SEQUENCE [LARGE SCALE GENOMIC DNA]</scope>
    <source>
        <strain evidence="6">4-11</strain>
    </source>
</reference>
<dbReference type="EMBL" id="QUWK01000012">
    <property type="protein sequence ID" value="RFU94157.1"/>
    <property type="molecule type" value="Genomic_DNA"/>
</dbReference>
<feature type="active site" description="Proton acceptor" evidence="4">
    <location>
        <position position="77"/>
    </location>
</feature>
<dbReference type="InterPro" id="IPR003697">
    <property type="entry name" value="Maf-like"/>
</dbReference>